<feature type="domain" description="Mic1" evidence="1">
    <location>
        <begin position="319"/>
        <end position="399"/>
    </location>
</feature>
<reference evidence="3" key="1">
    <citation type="submission" date="2022-11" db="EMBL/GenBank/DDBJ databases">
        <title>Centuries of genome instability and evolution in soft-shell clam transmissible cancer (bioRxiv).</title>
        <authorList>
            <person name="Hart S.F.M."/>
            <person name="Yonemitsu M.A."/>
            <person name="Giersch R.M."/>
            <person name="Beal B.F."/>
            <person name="Arriagada G."/>
            <person name="Davis B.W."/>
            <person name="Ostrander E.A."/>
            <person name="Goff S.P."/>
            <person name="Metzger M.J."/>
        </authorList>
    </citation>
    <scope>NUCLEOTIDE SEQUENCE</scope>
    <source>
        <strain evidence="3">MELC-2E11</strain>
        <tissue evidence="3">Siphon/mantle</tissue>
    </source>
</reference>
<accession>A0ABY7FWI0</accession>
<dbReference type="Proteomes" id="UP001164746">
    <property type="component" value="Chromosome 14"/>
</dbReference>
<dbReference type="EMBL" id="CP111025">
    <property type="protein sequence ID" value="WAR25982.1"/>
    <property type="molecule type" value="Genomic_DNA"/>
</dbReference>
<evidence type="ECO:0000313" key="3">
    <source>
        <dbReference type="EMBL" id="WAR25982.1"/>
    </source>
</evidence>
<name>A0ABY7FWI0_MYAAR</name>
<dbReference type="InterPro" id="IPR040371">
    <property type="entry name" value="RMC1"/>
</dbReference>
<evidence type="ECO:0000259" key="2">
    <source>
        <dbReference type="Pfam" id="PF21029"/>
    </source>
</evidence>
<sequence>MATSDCAHYIELCNSPIKFEAISKVTNVFYDDANQQVFTVRSGGSMGVVVKGPNDKTSITFRMEDRGNVSSMKFSPDRKILAIQRSQKSVGRSTEIKGFVWTNVNEISFITGNGVEFYQVNPEKRSLKNLKSLSVSVVWYVWMSREDGGMLLLSSGQLANSLQPVYFLPGAMLKLPKFEVDLPTLPKQPKQPLMERDVTMAYIYGQLYIIVLRHQPRPGVTGAEVVLYQVPHQKEAPAKKTNMLRLEMSGRFAINVVDSLIVIHHQASKTSVIFDIQLDGESDGYVSNHYPVVSPLPIKPFKMYLPNSANWIVFQPDIRQKSKSVILQVCRQMLLPGRQSSLPIISKVMDMLNNGYKAYLEAEIVALASDSANQQELKKRVIIDQSDMYTNVFDEVFEDNEHYLYELIINILVHNNCFYQLHQFLQYHVLSDSKPLACLMLSLESDYPPAHQLALDMLTRLATANEEIIEVLLSKNQLLPAIRFIRKAGITDTVSSRKFLEAAMNTNDGQLFFTVFKFFQQRNIRLRSSHVFHPDALMPMANTA</sequence>
<dbReference type="InterPro" id="IPR049040">
    <property type="entry name" value="RMC1_N"/>
</dbReference>
<dbReference type="InterPro" id="IPR009755">
    <property type="entry name" value="RMC1_C"/>
</dbReference>
<gene>
    <name evidence="3" type="ORF">MAR_011686</name>
</gene>
<dbReference type="PANTHER" id="PTHR12897:SF4">
    <property type="entry name" value="REGULATOR OF MON1-CCZ1 COMPLEX"/>
    <property type="match status" value="1"/>
</dbReference>
<evidence type="ECO:0000313" key="4">
    <source>
        <dbReference type="Proteomes" id="UP001164746"/>
    </source>
</evidence>
<feature type="domain" description="Regulator of MON1-CCZ1 complex N-terminal" evidence="2">
    <location>
        <begin position="92"/>
        <end position="127"/>
    </location>
</feature>
<dbReference type="Pfam" id="PF21029">
    <property type="entry name" value="RMC1_N"/>
    <property type="match status" value="2"/>
</dbReference>
<feature type="domain" description="Mic1" evidence="1">
    <location>
        <begin position="401"/>
        <end position="533"/>
    </location>
</feature>
<proteinExistence type="predicted"/>
<keyword evidence="4" id="KW-1185">Reference proteome</keyword>
<protein>
    <submittedName>
        <fullName evidence="3">RMC1-like protein</fullName>
    </submittedName>
</protein>
<dbReference type="PANTHER" id="PTHR12897">
    <property type="entry name" value="COLON CANCER-ASSOCIATED PROTEIN MIC1"/>
    <property type="match status" value="1"/>
</dbReference>
<feature type="domain" description="Regulator of MON1-CCZ1 complex N-terminal" evidence="2">
    <location>
        <begin position="28"/>
        <end position="90"/>
    </location>
</feature>
<dbReference type="Pfam" id="PF07035">
    <property type="entry name" value="RMC1_C"/>
    <property type="match status" value="2"/>
</dbReference>
<organism evidence="3 4">
    <name type="scientific">Mya arenaria</name>
    <name type="common">Soft-shell clam</name>
    <dbReference type="NCBI Taxonomy" id="6604"/>
    <lineage>
        <taxon>Eukaryota</taxon>
        <taxon>Metazoa</taxon>
        <taxon>Spiralia</taxon>
        <taxon>Lophotrochozoa</taxon>
        <taxon>Mollusca</taxon>
        <taxon>Bivalvia</taxon>
        <taxon>Autobranchia</taxon>
        <taxon>Heteroconchia</taxon>
        <taxon>Euheterodonta</taxon>
        <taxon>Imparidentia</taxon>
        <taxon>Neoheterodontei</taxon>
        <taxon>Myida</taxon>
        <taxon>Myoidea</taxon>
        <taxon>Myidae</taxon>
        <taxon>Mya</taxon>
    </lineage>
</organism>
<evidence type="ECO:0000259" key="1">
    <source>
        <dbReference type="Pfam" id="PF07035"/>
    </source>
</evidence>